<evidence type="ECO:0008006" key="9">
    <source>
        <dbReference type="Google" id="ProtNLM"/>
    </source>
</evidence>
<protein>
    <recommendedName>
        <fullName evidence="9">Amino acid permease/ SLC12A domain-containing protein</fullName>
    </recommendedName>
</protein>
<evidence type="ECO:0000256" key="3">
    <source>
        <dbReference type="ARBA" id="ARBA00022692"/>
    </source>
</evidence>
<dbReference type="GO" id="GO:0022857">
    <property type="term" value="F:transmembrane transporter activity"/>
    <property type="evidence" value="ECO:0007669"/>
    <property type="project" value="InterPro"/>
</dbReference>
<feature type="transmembrane region" description="Helical" evidence="6">
    <location>
        <begin position="116"/>
        <end position="135"/>
    </location>
</feature>
<keyword evidence="2" id="KW-0813">Transport</keyword>
<dbReference type="PANTHER" id="PTHR45649">
    <property type="entry name" value="AMINO-ACID PERMEASE BAT1"/>
    <property type="match status" value="1"/>
</dbReference>
<feature type="transmembrane region" description="Helical" evidence="6">
    <location>
        <begin position="482"/>
        <end position="500"/>
    </location>
</feature>
<keyword evidence="4 6" id="KW-1133">Transmembrane helix</keyword>
<dbReference type="GO" id="GO:0006865">
    <property type="term" value="P:amino acid transport"/>
    <property type="evidence" value="ECO:0007669"/>
    <property type="project" value="InterPro"/>
</dbReference>
<dbReference type="InterPro" id="IPR004840">
    <property type="entry name" value="Amino_acid_permease_CS"/>
</dbReference>
<evidence type="ECO:0000256" key="2">
    <source>
        <dbReference type="ARBA" id="ARBA00022448"/>
    </source>
</evidence>
<reference evidence="7" key="2">
    <citation type="journal article" date="2023" name="IMA Fungus">
        <title>Comparative genomic study of the Penicillium genus elucidates a diverse pangenome and 15 lateral gene transfer events.</title>
        <authorList>
            <person name="Petersen C."/>
            <person name="Sorensen T."/>
            <person name="Nielsen M.R."/>
            <person name="Sondergaard T.E."/>
            <person name="Sorensen J.L."/>
            <person name="Fitzpatrick D.A."/>
            <person name="Frisvad J.C."/>
            <person name="Nielsen K.L."/>
        </authorList>
    </citation>
    <scope>NUCLEOTIDE SEQUENCE</scope>
    <source>
        <strain evidence="7">IBT 29677</strain>
    </source>
</reference>
<keyword evidence="5 6" id="KW-0472">Membrane</keyword>
<evidence type="ECO:0000256" key="6">
    <source>
        <dbReference type="SAM" id="Phobius"/>
    </source>
</evidence>
<dbReference type="Gene3D" id="1.20.1740.10">
    <property type="entry name" value="Amino acid/polyamine transporter I"/>
    <property type="match status" value="1"/>
</dbReference>
<dbReference type="Proteomes" id="UP001147747">
    <property type="component" value="Unassembled WGS sequence"/>
</dbReference>
<keyword evidence="8" id="KW-1185">Reference proteome</keyword>
<evidence type="ECO:0000313" key="7">
    <source>
        <dbReference type="EMBL" id="KAJ5369517.1"/>
    </source>
</evidence>
<dbReference type="PIRSF" id="PIRSF006060">
    <property type="entry name" value="AA_transporter"/>
    <property type="match status" value="1"/>
</dbReference>
<feature type="transmembrane region" description="Helical" evidence="6">
    <location>
        <begin position="411"/>
        <end position="432"/>
    </location>
</feature>
<accession>A0A9W9RZZ5</accession>
<feature type="transmembrane region" description="Helical" evidence="6">
    <location>
        <begin position="168"/>
        <end position="186"/>
    </location>
</feature>
<evidence type="ECO:0000256" key="1">
    <source>
        <dbReference type="ARBA" id="ARBA00004141"/>
    </source>
</evidence>
<reference evidence="7" key="1">
    <citation type="submission" date="2022-12" db="EMBL/GenBank/DDBJ databases">
        <authorList>
            <person name="Petersen C."/>
        </authorList>
    </citation>
    <scope>NUCLEOTIDE SEQUENCE</scope>
    <source>
        <strain evidence="7">IBT 29677</strain>
    </source>
</reference>
<dbReference type="GeneID" id="81377746"/>
<feature type="transmembrane region" description="Helical" evidence="6">
    <location>
        <begin position="282"/>
        <end position="308"/>
    </location>
</feature>
<feature type="transmembrane region" description="Helical" evidence="6">
    <location>
        <begin position="246"/>
        <end position="270"/>
    </location>
</feature>
<dbReference type="GO" id="GO:0016020">
    <property type="term" value="C:membrane"/>
    <property type="evidence" value="ECO:0007669"/>
    <property type="project" value="UniProtKB-SubCell"/>
</dbReference>
<evidence type="ECO:0000313" key="8">
    <source>
        <dbReference type="Proteomes" id="UP001147747"/>
    </source>
</evidence>
<dbReference type="PANTHER" id="PTHR45649:SF22">
    <property type="entry name" value="TRANSPORTER, PUTATIVE (EUROFUNG)-RELATED"/>
    <property type="match status" value="1"/>
</dbReference>
<dbReference type="AlphaFoldDB" id="A0A9W9RZZ5"/>
<evidence type="ECO:0000256" key="4">
    <source>
        <dbReference type="ARBA" id="ARBA00022989"/>
    </source>
</evidence>
<dbReference type="OrthoDB" id="3257095at2759"/>
<dbReference type="PROSITE" id="PS00218">
    <property type="entry name" value="AMINO_ACID_PERMEASE_1"/>
    <property type="match status" value="1"/>
</dbReference>
<feature type="transmembrane region" description="Helical" evidence="6">
    <location>
        <begin position="41"/>
        <end position="59"/>
    </location>
</feature>
<comment type="caution">
    <text evidence="7">The sequence shown here is derived from an EMBL/GenBank/DDBJ whole genome shotgun (WGS) entry which is preliminary data.</text>
</comment>
<feature type="transmembrane region" description="Helical" evidence="6">
    <location>
        <begin position="452"/>
        <end position="470"/>
    </location>
</feature>
<name>A0A9W9RZZ5_9EURO</name>
<sequence length="529" mass="57980">MDQDKSSMMEKTGSSAISSHDIDDLGTISDVQPLSRKFSPLSMLALSFSVLGTWATFAVDLSNGLTNGGPITILYGLLLVTFCNLCVALSLGELCSMMPTALGQAYWVSRLWKSSLGRFVSYSCAWINVFGWWTLAASQNAFMTEIILGLKMMSDENWTGTNIGWLKFVIYFSITLVMTFSNVIACRKDWILRWFNNLVGLWFGGEFILFSLALLIAVGVKSNLSFQPPSFVFGKWINDTEWRDGVTWFIGLVQSAYGLTAFDAVIHMIEELPSPQKNGPRVLWLSIVSGAVSGGIFMIVCLFSIQSLEDVLDPTSGLPFVELVRQTVGPQGTIALFSIFVCNMLGQGISITTTASRLTWGFARDGGIPFSNYLMHVDAYWKVPARALWAQGAIISLVGVLYFFTDAAVEAVVSVSTVALTISYALPIFAVVIFGMSDIPPGPFCLGRLRPIINWVGLIYCCVTTVFFLFPGSPSPTTVTMNWAIVVFGAMLVVATGFWFTKGKGSYLRTDGAMGEIFRAAQLEALHRQ</sequence>
<keyword evidence="3 6" id="KW-0812">Transmembrane</keyword>
<dbReference type="RefSeq" id="XP_056480755.1">
    <property type="nucleotide sequence ID" value="XM_056638766.1"/>
</dbReference>
<feature type="transmembrane region" description="Helical" evidence="6">
    <location>
        <begin position="387"/>
        <end position="405"/>
    </location>
</feature>
<dbReference type="Pfam" id="PF13520">
    <property type="entry name" value="AA_permease_2"/>
    <property type="match status" value="1"/>
</dbReference>
<comment type="subcellular location">
    <subcellularLocation>
        <location evidence="1">Membrane</location>
        <topology evidence="1">Multi-pass membrane protein</topology>
    </subcellularLocation>
</comment>
<dbReference type="EMBL" id="JAPZBU010000013">
    <property type="protein sequence ID" value="KAJ5369517.1"/>
    <property type="molecule type" value="Genomic_DNA"/>
</dbReference>
<feature type="transmembrane region" description="Helical" evidence="6">
    <location>
        <begin position="71"/>
        <end position="95"/>
    </location>
</feature>
<evidence type="ECO:0000256" key="5">
    <source>
        <dbReference type="ARBA" id="ARBA00023136"/>
    </source>
</evidence>
<dbReference type="InterPro" id="IPR002293">
    <property type="entry name" value="AA/rel_permease1"/>
</dbReference>
<feature type="transmembrane region" description="Helical" evidence="6">
    <location>
        <begin position="198"/>
        <end position="220"/>
    </location>
</feature>
<organism evidence="7 8">
    <name type="scientific">Penicillium cosmopolitanum</name>
    <dbReference type="NCBI Taxonomy" id="1131564"/>
    <lineage>
        <taxon>Eukaryota</taxon>
        <taxon>Fungi</taxon>
        <taxon>Dikarya</taxon>
        <taxon>Ascomycota</taxon>
        <taxon>Pezizomycotina</taxon>
        <taxon>Eurotiomycetes</taxon>
        <taxon>Eurotiomycetidae</taxon>
        <taxon>Eurotiales</taxon>
        <taxon>Aspergillaceae</taxon>
        <taxon>Penicillium</taxon>
    </lineage>
</organism>
<gene>
    <name evidence="7" type="ORF">N7509_014129</name>
</gene>
<proteinExistence type="predicted"/>